<evidence type="ECO:0000256" key="1">
    <source>
        <dbReference type="ARBA" id="ARBA00004370"/>
    </source>
</evidence>
<dbReference type="EMBL" id="JACOPP010000029">
    <property type="protein sequence ID" value="MBC5734912.1"/>
    <property type="molecule type" value="Genomic_DNA"/>
</dbReference>
<gene>
    <name evidence="5" type="ORF">H8S57_14430</name>
</gene>
<protein>
    <submittedName>
        <fullName evidence="5">Beta-lactamase family protein</fullName>
    </submittedName>
</protein>
<dbReference type="InterPro" id="IPR012338">
    <property type="entry name" value="Beta-lactam/transpept-like"/>
</dbReference>
<dbReference type="InterPro" id="IPR001466">
    <property type="entry name" value="Beta-lactam-related"/>
</dbReference>
<feature type="chain" id="PRO_5035157082" evidence="3">
    <location>
        <begin position="27"/>
        <end position="671"/>
    </location>
</feature>
<dbReference type="PANTHER" id="PTHR46825">
    <property type="entry name" value="D-ALANYL-D-ALANINE-CARBOXYPEPTIDASE/ENDOPEPTIDASE AMPH"/>
    <property type="match status" value="1"/>
</dbReference>
<evidence type="ECO:0000256" key="2">
    <source>
        <dbReference type="ARBA" id="ARBA00023136"/>
    </source>
</evidence>
<dbReference type="InterPro" id="IPR050491">
    <property type="entry name" value="AmpC-like"/>
</dbReference>
<evidence type="ECO:0000256" key="3">
    <source>
        <dbReference type="SAM" id="SignalP"/>
    </source>
</evidence>
<comment type="subcellular location">
    <subcellularLocation>
        <location evidence="1">Membrane</location>
    </subcellularLocation>
</comment>
<name>A0A8J6M6E0_9FIRM</name>
<sequence length="671" mass="71600">MKRKQMFCGALALCLVLSLTLLPAGAQESGLAASADQAAELAMQYGQADSVQYALWEDGAIILTGHRGNYSRTENRALTDEILYGVGSVSKMYTTAAVMKLAEAGSLALDTPVKTYLPDFKMADERFAEITVRMLLNHSSGLMGSTFTSGVLFNDPDETAADTLLERLSTQTLKASPGAFSVYCNDGFTLAQLVVEAVSGMDFDEYVQQAILEPAGLEDTYFPGNPFDPARLARTYLGSGDRALPQETLGVHGTGGIYATASDLAAFGGLFCGTQLLAQASLDAMAAPEYAGGLWPEDVEDAMAYGLGWDSVQWYPFAYSDIRALVKGGDTTLYHGGLVVLPEYGLSCAVLSSGGVSTYNEMAASQILIAALERKGTHVDTAAHSLPQARSAAMPEELLAYAGLYASSSQVTQLALTEDGTLTLGESALRYHSDGSFRNEAGNLMVRFVEAENGETYLWQKYYIQLPGLGELPGSSYVFQKLKENPVPEAVQAAWDARNGKIYLCLNEKYTSQALALALPAAGLASLPGYMAFDRIVDENYAEGVAVIPGLAGRDWQNVRLFEQDGVEYAQTSGMLCMDAAAVPAIYAGAGSYSTIQSDGYIRWYRTGSAAGKHMQVQVPEGGGFTVYDGNGQTVAASWMWGDTAVTLPEGGYIAFAGAPGLRFQITMAER</sequence>
<dbReference type="GO" id="GO:0016020">
    <property type="term" value="C:membrane"/>
    <property type="evidence" value="ECO:0007669"/>
    <property type="project" value="UniProtKB-SubCell"/>
</dbReference>
<evidence type="ECO:0000313" key="6">
    <source>
        <dbReference type="Proteomes" id="UP000661435"/>
    </source>
</evidence>
<evidence type="ECO:0000313" key="5">
    <source>
        <dbReference type="EMBL" id="MBC5734912.1"/>
    </source>
</evidence>
<dbReference type="AlphaFoldDB" id="A0A8J6M6E0"/>
<organism evidence="5 6">
    <name type="scientific">Lawsonibacter hominis</name>
    <dbReference type="NCBI Taxonomy" id="2763053"/>
    <lineage>
        <taxon>Bacteria</taxon>
        <taxon>Bacillati</taxon>
        <taxon>Bacillota</taxon>
        <taxon>Clostridia</taxon>
        <taxon>Eubacteriales</taxon>
        <taxon>Oscillospiraceae</taxon>
        <taxon>Lawsonibacter</taxon>
    </lineage>
</organism>
<proteinExistence type="predicted"/>
<comment type="caution">
    <text evidence="5">The sequence shown here is derived from an EMBL/GenBank/DDBJ whole genome shotgun (WGS) entry which is preliminary data.</text>
</comment>
<dbReference type="Pfam" id="PF00144">
    <property type="entry name" value="Beta-lactamase"/>
    <property type="match status" value="1"/>
</dbReference>
<keyword evidence="2" id="KW-0472">Membrane</keyword>
<keyword evidence="6" id="KW-1185">Reference proteome</keyword>
<dbReference type="PANTHER" id="PTHR46825:SF11">
    <property type="entry name" value="PENICILLIN-BINDING PROTEIN 4"/>
    <property type="match status" value="1"/>
</dbReference>
<accession>A0A8J6M6E0</accession>
<dbReference type="Proteomes" id="UP000661435">
    <property type="component" value="Unassembled WGS sequence"/>
</dbReference>
<keyword evidence="3" id="KW-0732">Signal</keyword>
<evidence type="ECO:0000259" key="4">
    <source>
        <dbReference type="Pfam" id="PF00144"/>
    </source>
</evidence>
<reference evidence="5" key="1">
    <citation type="submission" date="2020-08" db="EMBL/GenBank/DDBJ databases">
        <title>Genome public.</title>
        <authorList>
            <person name="Liu C."/>
            <person name="Sun Q."/>
        </authorList>
    </citation>
    <scope>NUCLEOTIDE SEQUENCE</scope>
    <source>
        <strain evidence="5">NSJ-51</strain>
    </source>
</reference>
<feature type="domain" description="Beta-lactamase-related" evidence="4">
    <location>
        <begin position="39"/>
        <end position="370"/>
    </location>
</feature>
<dbReference type="Gene3D" id="3.40.710.10">
    <property type="entry name" value="DD-peptidase/beta-lactamase superfamily"/>
    <property type="match status" value="1"/>
</dbReference>
<dbReference type="RefSeq" id="WP_186908732.1">
    <property type="nucleotide sequence ID" value="NZ_JACOPP010000029.1"/>
</dbReference>
<feature type="signal peptide" evidence="3">
    <location>
        <begin position="1"/>
        <end position="26"/>
    </location>
</feature>
<dbReference type="SUPFAM" id="SSF56601">
    <property type="entry name" value="beta-lactamase/transpeptidase-like"/>
    <property type="match status" value="1"/>
</dbReference>